<dbReference type="PROSITE" id="PS51257">
    <property type="entry name" value="PROKAR_LIPOPROTEIN"/>
    <property type="match status" value="1"/>
</dbReference>
<dbReference type="GeneID" id="57399972"/>
<evidence type="ECO:0000313" key="2">
    <source>
        <dbReference type="EMBL" id="BCA30777.1"/>
    </source>
</evidence>
<sequence length="172" mass="18309">MRELPPLLANGLNALAFQAGWFACVFASQHPLLLLVPLAALALHLGLVAHWRQELPLVAAVALLGAALDSLLLNLGLFDFAGESRWAPAWLILLWALLATTLRHCLAWSARPLWLSALLGALGGPLSYYAGARLADVGLPLGQVTSLALLAVIWALVFPLLHALAARLVPAR</sequence>
<keyword evidence="1" id="KW-1133">Transmembrane helix</keyword>
<proteinExistence type="predicted"/>
<feature type="transmembrane region" description="Helical" evidence="1">
    <location>
        <begin position="144"/>
        <end position="166"/>
    </location>
</feature>
<keyword evidence="1" id="KW-0472">Membrane</keyword>
<feature type="transmembrane region" description="Helical" evidence="1">
    <location>
        <begin position="20"/>
        <end position="43"/>
    </location>
</feature>
<organism evidence="2 3">
    <name type="scientific">Metapseudomonas otitidis</name>
    <dbReference type="NCBI Taxonomy" id="319939"/>
    <lineage>
        <taxon>Bacteria</taxon>
        <taxon>Pseudomonadati</taxon>
        <taxon>Pseudomonadota</taxon>
        <taxon>Gammaproteobacteria</taxon>
        <taxon>Pseudomonadales</taxon>
        <taxon>Pseudomonadaceae</taxon>
        <taxon>Metapseudomonas</taxon>
    </lineage>
</organism>
<protein>
    <submittedName>
        <fullName evidence="2">Membrane protein</fullName>
    </submittedName>
</protein>
<dbReference type="KEGG" id="poj:PtoMrB4_47540"/>
<feature type="transmembrane region" description="Helical" evidence="1">
    <location>
        <begin position="55"/>
        <end position="75"/>
    </location>
</feature>
<dbReference type="RefSeq" id="WP_172434648.1">
    <property type="nucleotide sequence ID" value="NZ_AP022642.1"/>
</dbReference>
<gene>
    <name evidence="2" type="ORF">PtoMrB4_47540</name>
</gene>
<dbReference type="Proteomes" id="UP000501237">
    <property type="component" value="Chromosome"/>
</dbReference>
<keyword evidence="1" id="KW-0812">Transmembrane</keyword>
<feature type="transmembrane region" description="Helical" evidence="1">
    <location>
        <begin position="87"/>
        <end position="106"/>
    </location>
</feature>
<evidence type="ECO:0000313" key="3">
    <source>
        <dbReference type="Proteomes" id="UP000501237"/>
    </source>
</evidence>
<dbReference type="EMBL" id="AP022642">
    <property type="protein sequence ID" value="BCA30777.1"/>
    <property type="molecule type" value="Genomic_DNA"/>
</dbReference>
<dbReference type="AlphaFoldDB" id="A0A679GVT0"/>
<name>A0A679GVT0_9GAMM</name>
<feature type="transmembrane region" description="Helical" evidence="1">
    <location>
        <begin position="113"/>
        <end position="132"/>
    </location>
</feature>
<reference evidence="2 3" key="1">
    <citation type="journal article" date="2020" name="Microbiol. Resour. Announc.">
        <title>Complete genome sequence of Pseudomonas otitidis strain MrB4, isolated from Lake Biwa in Japan.</title>
        <authorList>
            <person name="Miyazaki K."/>
            <person name="Hase E."/>
            <person name="Maruya T."/>
        </authorList>
    </citation>
    <scope>NUCLEOTIDE SEQUENCE [LARGE SCALE GENOMIC DNA]</scope>
    <source>
        <strain evidence="2 3">MrB4</strain>
    </source>
</reference>
<accession>A0A679GVT0</accession>
<evidence type="ECO:0000256" key="1">
    <source>
        <dbReference type="SAM" id="Phobius"/>
    </source>
</evidence>
<dbReference type="Pfam" id="PF11086">
    <property type="entry name" value="DUF2878"/>
    <property type="match status" value="1"/>
</dbReference>
<dbReference type="InterPro" id="IPR021306">
    <property type="entry name" value="DUF2878"/>
</dbReference>